<evidence type="ECO:0000313" key="5">
    <source>
        <dbReference type="Ensembl" id="ENSPPYP00000036114.1"/>
    </source>
</evidence>
<organism evidence="5 6">
    <name type="scientific">Pongo abelii</name>
    <name type="common">Sumatran orangutan</name>
    <name type="synonym">Pongo pygmaeus abelii</name>
    <dbReference type="NCBI Taxonomy" id="9601"/>
    <lineage>
        <taxon>Eukaryota</taxon>
        <taxon>Metazoa</taxon>
        <taxon>Chordata</taxon>
        <taxon>Craniata</taxon>
        <taxon>Vertebrata</taxon>
        <taxon>Euteleostomi</taxon>
        <taxon>Mammalia</taxon>
        <taxon>Eutheria</taxon>
        <taxon>Euarchontoglires</taxon>
        <taxon>Primates</taxon>
        <taxon>Haplorrhini</taxon>
        <taxon>Catarrhini</taxon>
        <taxon>Hominidae</taxon>
        <taxon>Pongo</taxon>
    </lineage>
</organism>
<dbReference type="Ensembl" id="ENSPPYT00000046222.1">
    <property type="protein sequence ID" value="ENSPPYP00000036114.1"/>
    <property type="gene ID" value="ENSPPYG00000004635.3"/>
</dbReference>
<name>A0A8I5ULR0_PONAB</name>
<evidence type="ECO:0000256" key="3">
    <source>
        <dbReference type="SAM" id="MobiDB-lite"/>
    </source>
</evidence>
<feature type="region of interest" description="Disordered" evidence="3">
    <location>
        <begin position="102"/>
        <end position="134"/>
    </location>
</feature>
<feature type="compositionally biased region" description="Basic and acidic residues" evidence="3">
    <location>
        <begin position="234"/>
        <end position="254"/>
    </location>
</feature>
<comment type="similarity">
    <text evidence="1">Belongs to the pym family.</text>
</comment>
<feature type="compositionally biased region" description="Polar residues" evidence="3">
    <location>
        <begin position="44"/>
        <end position="59"/>
    </location>
</feature>
<reference evidence="5" key="2">
    <citation type="submission" date="2025-08" db="UniProtKB">
        <authorList>
            <consortium name="Ensembl"/>
        </authorList>
    </citation>
    <scope>IDENTIFICATION</scope>
</reference>
<feature type="region of interest" description="Disordered" evidence="3">
    <location>
        <begin position="191"/>
        <end position="286"/>
    </location>
</feature>
<dbReference type="AlphaFoldDB" id="A0A8I5ULR0"/>
<gene>
    <name evidence="5" type="primary">PYM1</name>
</gene>
<reference evidence="5 6" key="1">
    <citation type="submission" date="2008-02" db="EMBL/GenBank/DDBJ databases">
        <title>A 6x draft sequence assembly of the Pongo pygmaeus abelii genome.</title>
        <authorList>
            <person name="Wilson R.K."/>
            <person name="Mardis E."/>
        </authorList>
    </citation>
    <scope>NUCLEOTIDE SEQUENCE [LARGE SCALE GENOMIC DNA]</scope>
</reference>
<sequence length="340" mass="37362">EGWRGRSGKRYPPGSGPALPLHPASQSRPFSIPAPAVTLPPSRPSSTNAARGSSASLPLSFSDGGGWGAGGLAGSLPFLRGLAVAAEAPALELELKLGWRGRARQTRPQRGRPVPDDIAARPPPQPARRARARRPQLWELRSWRGPFLGKYIASTQRPDGTWRKQRRVKEGYVPQEEVPVYENKYVKFFKSKPELPPGLSPEATAPVTPSRPEGGEPGLSKTAKRNLKRKEKRRQQQEKGEAEALSRTLDKVSLEETAQLHSAPQGSRAAPTAASDQPDSVATTEKAKKIKNLRKKLRQVEELQQRIQAGEVSQPSKEQLEKLARRRALEEELEDLELGL</sequence>
<comment type="subunit">
    <text evidence="2">Interacts (via N-terminus) with magoh and rbm8a; the interaction is direct. Associates (eIF2A-like region) with the 40S ribosomal subunit and the 48S preinitiation complex.</text>
</comment>
<dbReference type="InterPro" id="IPR015362">
    <property type="entry name" value="WIBG_mago-bd"/>
</dbReference>
<dbReference type="Pfam" id="PF09282">
    <property type="entry name" value="Mago-bind"/>
    <property type="match status" value="1"/>
</dbReference>
<dbReference type="GO" id="GO:0003723">
    <property type="term" value="F:RNA binding"/>
    <property type="evidence" value="ECO:0007669"/>
    <property type="project" value="TreeGrafter"/>
</dbReference>
<dbReference type="PANTHER" id="PTHR22959:SF0">
    <property type="entry name" value="PARTNER OF Y14 AND MAGO"/>
    <property type="match status" value="1"/>
</dbReference>
<feature type="domain" description="WIBG Mago-binding" evidence="4">
    <location>
        <begin position="148"/>
        <end position="174"/>
    </location>
</feature>
<dbReference type="GO" id="GO:1903259">
    <property type="term" value="P:exon-exon junction complex disassembly"/>
    <property type="evidence" value="ECO:0007669"/>
    <property type="project" value="InterPro"/>
</dbReference>
<dbReference type="SMART" id="SM01273">
    <property type="entry name" value="Mago-bind"/>
    <property type="match status" value="1"/>
</dbReference>
<reference evidence="5" key="3">
    <citation type="submission" date="2025-09" db="UniProtKB">
        <authorList>
            <consortium name="Ensembl"/>
        </authorList>
    </citation>
    <scope>IDENTIFICATION</scope>
</reference>
<dbReference type="PANTHER" id="PTHR22959">
    <property type="entry name" value="PYM PROTEIN"/>
    <property type="match status" value="1"/>
</dbReference>
<dbReference type="InterPro" id="IPR039333">
    <property type="entry name" value="PYM1"/>
</dbReference>
<dbReference type="SUPFAM" id="SSF101931">
    <property type="entry name" value="Pym (Within the bgcn gene intron protein, WIBG), N-terminal domain"/>
    <property type="match status" value="1"/>
</dbReference>
<dbReference type="GO" id="GO:0005737">
    <property type="term" value="C:cytoplasm"/>
    <property type="evidence" value="ECO:0007669"/>
    <property type="project" value="TreeGrafter"/>
</dbReference>
<feature type="compositionally biased region" description="Polar residues" evidence="3">
    <location>
        <begin position="274"/>
        <end position="283"/>
    </location>
</feature>
<evidence type="ECO:0000256" key="2">
    <source>
        <dbReference type="ARBA" id="ARBA00025900"/>
    </source>
</evidence>
<protein>
    <submittedName>
        <fullName evidence="5">PYM homolog 1, exon junction complex associated factor</fullName>
    </submittedName>
</protein>
<evidence type="ECO:0000259" key="4">
    <source>
        <dbReference type="SMART" id="SM01273"/>
    </source>
</evidence>
<accession>A0A8I5ULR0</accession>
<dbReference type="GeneTree" id="ENSGT00730000111107"/>
<feature type="region of interest" description="Disordered" evidence="3">
    <location>
        <begin position="1"/>
        <end position="64"/>
    </location>
</feature>
<evidence type="ECO:0000256" key="1">
    <source>
        <dbReference type="ARBA" id="ARBA00009394"/>
    </source>
</evidence>
<dbReference type="Proteomes" id="UP000001595">
    <property type="component" value="Chromosome 12"/>
</dbReference>
<dbReference type="InterPro" id="IPR036348">
    <property type="entry name" value="WIBG_N_sf"/>
</dbReference>
<evidence type="ECO:0000313" key="6">
    <source>
        <dbReference type="Proteomes" id="UP000001595"/>
    </source>
</evidence>
<feature type="compositionally biased region" description="Basic residues" evidence="3">
    <location>
        <begin position="222"/>
        <end position="233"/>
    </location>
</feature>
<keyword evidence="6" id="KW-1185">Reference proteome</keyword>
<dbReference type="GO" id="GO:0035145">
    <property type="term" value="C:exon-exon junction complex"/>
    <property type="evidence" value="ECO:0007669"/>
    <property type="project" value="TreeGrafter"/>
</dbReference>
<proteinExistence type="inferred from homology"/>